<reference evidence="7 8" key="1">
    <citation type="submission" date="2017-02" db="EMBL/GenBank/DDBJ databases">
        <authorList>
            <person name="Peterson S.W."/>
        </authorList>
    </citation>
    <scope>NUCLEOTIDE SEQUENCE [LARGE SCALE GENOMIC DNA]</scope>
    <source>
        <strain evidence="7 8">DSM 18108</strain>
    </source>
</reference>
<evidence type="ECO:0000313" key="8">
    <source>
        <dbReference type="Proteomes" id="UP000190166"/>
    </source>
</evidence>
<dbReference type="SUPFAM" id="SSF88946">
    <property type="entry name" value="Sigma2 domain of RNA polymerase sigma factors"/>
    <property type="match status" value="1"/>
</dbReference>
<protein>
    <submittedName>
        <fullName evidence="7">RNA polymerase sigma-70 factor, ECF subfamily</fullName>
    </submittedName>
</protein>
<keyword evidence="3" id="KW-0731">Sigma factor</keyword>
<dbReference type="GO" id="GO:0006352">
    <property type="term" value="P:DNA-templated transcription initiation"/>
    <property type="evidence" value="ECO:0007669"/>
    <property type="project" value="InterPro"/>
</dbReference>
<evidence type="ECO:0000313" key="7">
    <source>
        <dbReference type="EMBL" id="SKC97546.1"/>
    </source>
</evidence>
<dbReference type="PANTHER" id="PTHR43133:SF46">
    <property type="entry name" value="RNA POLYMERASE SIGMA-70 FACTOR ECF SUBFAMILY"/>
    <property type="match status" value="1"/>
</dbReference>
<dbReference type="GO" id="GO:0003677">
    <property type="term" value="F:DNA binding"/>
    <property type="evidence" value="ECO:0007669"/>
    <property type="project" value="InterPro"/>
</dbReference>
<feature type="domain" description="RNA polymerase sigma factor 70 region 4 type 2" evidence="6">
    <location>
        <begin position="144"/>
        <end position="191"/>
    </location>
</feature>
<dbReference type="InterPro" id="IPR013324">
    <property type="entry name" value="RNA_pol_sigma_r3/r4-like"/>
</dbReference>
<dbReference type="Proteomes" id="UP000190166">
    <property type="component" value="Unassembled WGS sequence"/>
</dbReference>
<dbReference type="InterPro" id="IPR039425">
    <property type="entry name" value="RNA_pol_sigma-70-like"/>
</dbReference>
<dbReference type="InterPro" id="IPR013249">
    <property type="entry name" value="RNA_pol_sigma70_r4_t2"/>
</dbReference>
<keyword evidence="4" id="KW-0804">Transcription</keyword>
<evidence type="ECO:0000259" key="5">
    <source>
        <dbReference type="Pfam" id="PF04542"/>
    </source>
</evidence>
<dbReference type="Gene3D" id="1.10.1740.10">
    <property type="match status" value="1"/>
</dbReference>
<proteinExistence type="inferred from homology"/>
<dbReference type="NCBIfam" id="TIGR02937">
    <property type="entry name" value="sigma70-ECF"/>
    <property type="match status" value="1"/>
</dbReference>
<dbReference type="Pfam" id="PF08281">
    <property type="entry name" value="Sigma70_r4_2"/>
    <property type="match status" value="1"/>
</dbReference>
<dbReference type="Gene3D" id="1.10.10.10">
    <property type="entry name" value="Winged helix-like DNA-binding domain superfamily/Winged helix DNA-binding domain"/>
    <property type="match status" value="1"/>
</dbReference>
<keyword evidence="8" id="KW-1185">Reference proteome</keyword>
<evidence type="ECO:0000256" key="2">
    <source>
        <dbReference type="ARBA" id="ARBA00023015"/>
    </source>
</evidence>
<dbReference type="STRING" id="393003.SAMN05660461_0942"/>
<evidence type="ECO:0000259" key="6">
    <source>
        <dbReference type="Pfam" id="PF08281"/>
    </source>
</evidence>
<dbReference type="GO" id="GO:0016987">
    <property type="term" value="F:sigma factor activity"/>
    <property type="evidence" value="ECO:0007669"/>
    <property type="project" value="UniProtKB-KW"/>
</dbReference>
<keyword evidence="2" id="KW-0805">Transcription regulation</keyword>
<dbReference type="AlphaFoldDB" id="A0A1T5NAS0"/>
<dbReference type="SUPFAM" id="SSF88659">
    <property type="entry name" value="Sigma3 and sigma4 domains of RNA polymerase sigma factors"/>
    <property type="match status" value="1"/>
</dbReference>
<organism evidence="7 8">
    <name type="scientific">Chitinophaga ginsengisegetis</name>
    <dbReference type="NCBI Taxonomy" id="393003"/>
    <lineage>
        <taxon>Bacteria</taxon>
        <taxon>Pseudomonadati</taxon>
        <taxon>Bacteroidota</taxon>
        <taxon>Chitinophagia</taxon>
        <taxon>Chitinophagales</taxon>
        <taxon>Chitinophagaceae</taxon>
        <taxon>Chitinophaga</taxon>
    </lineage>
</organism>
<dbReference type="InterPro" id="IPR013325">
    <property type="entry name" value="RNA_pol_sigma_r2"/>
</dbReference>
<dbReference type="InterPro" id="IPR007627">
    <property type="entry name" value="RNA_pol_sigma70_r2"/>
</dbReference>
<sequence>MQCVYFYARQHFLSKIFQSCFVVNNDPVSKRSTFIIDEASFVALYNRYWYDALSLARQLIQDDFVAEDIVQNIFISLWKRKDSLRIDQPVGHYIKRSVKYAVAAYIRDRSKKETIPLASLPDVVHTTTDAPLLHRELLSKLTGFIEQLPDQNQKVYHMRFNHALNNPQIASLLGISEKTVRNQLSLALRRIRAYLIKEGY</sequence>
<evidence type="ECO:0000256" key="1">
    <source>
        <dbReference type="ARBA" id="ARBA00010641"/>
    </source>
</evidence>
<feature type="domain" description="RNA polymerase sigma-70 region 2" evidence="5">
    <location>
        <begin position="44"/>
        <end position="111"/>
    </location>
</feature>
<dbReference type="InterPro" id="IPR036388">
    <property type="entry name" value="WH-like_DNA-bd_sf"/>
</dbReference>
<evidence type="ECO:0000256" key="4">
    <source>
        <dbReference type="ARBA" id="ARBA00023163"/>
    </source>
</evidence>
<gene>
    <name evidence="7" type="ORF">SAMN05660461_0942</name>
</gene>
<evidence type="ECO:0000256" key="3">
    <source>
        <dbReference type="ARBA" id="ARBA00023082"/>
    </source>
</evidence>
<accession>A0A1T5NAS0</accession>
<dbReference type="Pfam" id="PF04542">
    <property type="entry name" value="Sigma70_r2"/>
    <property type="match status" value="1"/>
</dbReference>
<dbReference type="PANTHER" id="PTHR43133">
    <property type="entry name" value="RNA POLYMERASE ECF-TYPE SIGMA FACTO"/>
    <property type="match status" value="1"/>
</dbReference>
<dbReference type="EMBL" id="FUZZ01000001">
    <property type="protein sequence ID" value="SKC97546.1"/>
    <property type="molecule type" value="Genomic_DNA"/>
</dbReference>
<comment type="similarity">
    <text evidence="1">Belongs to the sigma-70 factor family. ECF subfamily.</text>
</comment>
<dbReference type="InterPro" id="IPR014284">
    <property type="entry name" value="RNA_pol_sigma-70_dom"/>
</dbReference>
<name>A0A1T5NAS0_9BACT</name>
<dbReference type="CDD" id="cd06171">
    <property type="entry name" value="Sigma70_r4"/>
    <property type="match status" value="1"/>
</dbReference>